<comment type="caution">
    <text evidence="1">The sequence shown here is derived from an EMBL/GenBank/DDBJ whole genome shotgun (WGS) entry which is preliminary data.</text>
</comment>
<evidence type="ECO:0008006" key="3">
    <source>
        <dbReference type="Google" id="ProtNLM"/>
    </source>
</evidence>
<sequence length="230" mass="25693">MLATFLLSSVSLFSQDQNFAFAAYSNFAISNEQVQNWHPQGIEVKKSNGAYGYFSPAVLLFRENGDFQEFEISRIGFNTKEAEVYSLDSLNQFSHLVGGTSVDEIKAAVRYTYSFLIDLFEEESKLKVYLGAGASPYYLRASMRPQTSDIFPVSSSTGGIRFSAIPTLAYSISDHWFLNLNIPFTVANAFVSSTKTENPAVPISDRKSSRSDIKLFPNELHIRFGLGLRL</sequence>
<keyword evidence="2" id="KW-1185">Reference proteome</keyword>
<dbReference type="Proteomes" id="UP000486602">
    <property type="component" value="Unassembled WGS sequence"/>
</dbReference>
<organism evidence="1 2">
    <name type="scientific">Cryomorpha ignava</name>
    <dbReference type="NCBI Taxonomy" id="101383"/>
    <lineage>
        <taxon>Bacteria</taxon>
        <taxon>Pseudomonadati</taxon>
        <taxon>Bacteroidota</taxon>
        <taxon>Flavobacteriia</taxon>
        <taxon>Flavobacteriales</taxon>
        <taxon>Cryomorphaceae</taxon>
        <taxon>Cryomorpha</taxon>
    </lineage>
</organism>
<evidence type="ECO:0000313" key="1">
    <source>
        <dbReference type="EMBL" id="NEN24688.1"/>
    </source>
</evidence>
<proteinExistence type="predicted"/>
<dbReference type="AlphaFoldDB" id="A0A7K3WT25"/>
<name>A0A7K3WT25_9FLAO</name>
<evidence type="ECO:0000313" key="2">
    <source>
        <dbReference type="Proteomes" id="UP000486602"/>
    </source>
</evidence>
<dbReference type="EMBL" id="JAAGVY010000031">
    <property type="protein sequence ID" value="NEN24688.1"/>
    <property type="molecule type" value="Genomic_DNA"/>
</dbReference>
<reference evidence="1 2" key="1">
    <citation type="submission" date="2020-02" db="EMBL/GenBank/DDBJ databases">
        <title>Out from the shadows clarifying the taxonomy of the family Cryomorphaceae and related taxa by utilizing the GTDB taxonomic framework.</title>
        <authorList>
            <person name="Bowman J.P."/>
        </authorList>
    </citation>
    <scope>NUCLEOTIDE SEQUENCE [LARGE SCALE GENOMIC DNA]</scope>
    <source>
        <strain evidence="1 2">QSSC 1-22</strain>
    </source>
</reference>
<gene>
    <name evidence="1" type="ORF">G3O08_14365</name>
</gene>
<accession>A0A7K3WT25</accession>
<protein>
    <recommendedName>
        <fullName evidence="3">Outer membrane beta-barrel protein</fullName>
    </recommendedName>
</protein>
<dbReference type="RefSeq" id="WP_163286083.1">
    <property type="nucleotide sequence ID" value="NZ_JAAGVY010000031.1"/>
</dbReference>